<feature type="transmembrane region" description="Helical" evidence="1">
    <location>
        <begin position="57"/>
        <end position="77"/>
    </location>
</feature>
<keyword evidence="1" id="KW-0472">Membrane</keyword>
<evidence type="ECO:0000256" key="1">
    <source>
        <dbReference type="SAM" id="Phobius"/>
    </source>
</evidence>
<evidence type="ECO:0008006" key="4">
    <source>
        <dbReference type="Google" id="ProtNLM"/>
    </source>
</evidence>
<dbReference type="EMBL" id="JAVFHQ010000077">
    <property type="protein sequence ID" value="KAK4540001.1"/>
    <property type="molecule type" value="Genomic_DNA"/>
</dbReference>
<accession>A0AAV9J5A9</accession>
<dbReference type="AlphaFoldDB" id="A0AAV9J5A9"/>
<proteinExistence type="predicted"/>
<sequence>MAVDEENVRREKPRPQWLTSVMPASLARKEPAANANPPTNGSPHDANQDYLTGLRGVLAIMSFLWVFMQTFAPAAVAHSPNDTGPAYQIALRKSLSVLFWNDSLIYSSIIFLSARTICLPFLLDSTKVQLASGVFRRGLRLWFPTAVPLIICYFVFTKTIGTGYLTTFANLTSNVSMSDDIYVLPSSLANFNSIFEIFWTTHTFSYAAGNWAFPTQTLWIVSVLFQQAYTVYATMVVIPYTRKSWRVKGAFVFIITAWWVYSWAWFSITGLLIADLVVNMDLKARCQSRRGMTLTVALCLMAAGFAMQFLWVTAYPNLYDAEIDYHTGLYNTGGVYTWNDATAPQLRADDYLTIVGFYILLESSDIMQKIFRNPVFVFLGKRSFAYFLLQSIIVYTLGIKTALKMMNGSLDDYAHATGVVFITTLLVTIAAGEVFYWLIEKPSQKFAHILFAWIRE</sequence>
<feature type="transmembrane region" description="Helical" evidence="1">
    <location>
        <begin position="294"/>
        <end position="312"/>
    </location>
</feature>
<keyword evidence="1" id="KW-1133">Transmembrane helix</keyword>
<feature type="transmembrane region" description="Helical" evidence="1">
    <location>
        <begin position="415"/>
        <end position="439"/>
    </location>
</feature>
<feature type="transmembrane region" description="Helical" evidence="1">
    <location>
        <begin position="104"/>
        <end position="123"/>
    </location>
</feature>
<gene>
    <name evidence="2" type="ORF">LTR36_009899</name>
</gene>
<protein>
    <recommendedName>
        <fullName evidence="4">Acyltransferase 3 domain-containing protein</fullName>
    </recommendedName>
</protein>
<comment type="caution">
    <text evidence="2">The sequence shown here is derived from an EMBL/GenBank/DDBJ whole genome shotgun (WGS) entry which is preliminary data.</text>
</comment>
<dbReference type="Proteomes" id="UP001324427">
    <property type="component" value="Unassembled WGS sequence"/>
</dbReference>
<keyword evidence="1" id="KW-0812">Transmembrane</keyword>
<name>A0AAV9J5A9_9PEZI</name>
<feature type="transmembrane region" description="Helical" evidence="1">
    <location>
        <begin position="384"/>
        <end position="403"/>
    </location>
</feature>
<feature type="transmembrane region" description="Helical" evidence="1">
    <location>
        <begin position="250"/>
        <end position="274"/>
    </location>
</feature>
<evidence type="ECO:0000313" key="3">
    <source>
        <dbReference type="Proteomes" id="UP001324427"/>
    </source>
</evidence>
<organism evidence="2 3">
    <name type="scientific">Oleoguttula mirabilis</name>
    <dbReference type="NCBI Taxonomy" id="1507867"/>
    <lineage>
        <taxon>Eukaryota</taxon>
        <taxon>Fungi</taxon>
        <taxon>Dikarya</taxon>
        <taxon>Ascomycota</taxon>
        <taxon>Pezizomycotina</taxon>
        <taxon>Dothideomycetes</taxon>
        <taxon>Dothideomycetidae</taxon>
        <taxon>Mycosphaerellales</taxon>
        <taxon>Teratosphaeriaceae</taxon>
        <taxon>Oleoguttula</taxon>
    </lineage>
</organism>
<reference evidence="2 3" key="1">
    <citation type="submission" date="2021-11" db="EMBL/GenBank/DDBJ databases">
        <title>Black yeast isolated from Biological Soil Crust.</title>
        <authorList>
            <person name="Kurbessoian T."/>
        </authorList>
    </citation>
    <scope>NUCLEOTIDE SEQUENCE [LARGE SCALE GENOMIC DNA]</scope>
    <source>
        <strain evidence="2 3">CCFEE 5522</strain>
    </source>
</reference>
<keyword evidence="3" id="KW-1185">Reference proteome</keyword>
<evidence type="ECO:0000313" key="2">
    <source>
        <dbReference type="EMBL" id="KAK4540001.1"/>
    </source>
</evidence>
<feature type="transmembrane region" description="Helical" evidence="1">
    <location>
        <begin position="218"/>
        <end position="238"/>
    </location>
</feature>
<feature type="transmembrane region" description="Helical" evidence="1">
    <location>
        <begin position="139"/>
        <end position="156"/>
    </location>
</feature>